<organism evidence="5 6">
    <name type="scientific">Catenulispora pinistramenti</name>
    <dbReference type="NCBI Taxonomy" id="2705254"/>
    <lineage>
        <taxon>Bacteria</taxon>
        <taxon>Bacillati</taxon>
        <taxon>Actinomycetota</taxon>
        <taxon>Actinomycetes</taxon>
        <taxon>Catenulisporales</taxon>
        <taxon>Catenulisporaceae</taxon>
        <taxon>Catenulispora</taxon>
    </lineage>
</organism>
<evidence type="ECO:0000256" key="1">
    <source>
        <dbReference type="ARBA" id="ARBA00023015"/>
    </source>
</evidence>
<evidence type="ECO:0000256" key="2">
    <source>
        <dbReference type="ARBA" id="ARBA00023125"/>
    </source>
</evidence>
<keyword evidence="1" id="KW-0805">Transcription regulation</keyword>
<keyword evidence="2" id="KW-0238">DNA-binding</keyword>
<dbReference type="PANTHER" id="PTHR30055:SF234">
    <property type="entry name" value="HTH-TYPE TRANSCRIPTIONAL REGULATOR BETI"/>
    <property type="match status" value="1"/>
</dbReference>
<keyword evidence="3" id="KW-0804">Transcription</keyword>
<dbReference type="Proteomes" id="UP000730482">
    <property type="component" value="Unassembled WGS sequence"/>
</dbReference>
<comment type="caution">
    <text evidence="5">The sequence shown here is derived from an EMBL/GenBank/DDBJ whole genome shotgun (WGS) entry which is preliminary data.</text>
</comment>
<dbReference type="RefSeq" id="WP_212012925.1">
    <property type="nucleotide sequence ID" value="NZ_JAAFYZ010000099.1"/>
</dbReference>
<keyword evidence="6" id="KW-1185">Reference proteome</keyword>
<dbReference type="Gene3D" id="1.10.357.10">
    <property type="entry name" value="Tetracycline Repressor, domain 2"/>
    <property type="match status" value="1"/>
</dbReference>
<reference evidence="5 6" key="1">
    <citation type="submission" date="2020-02" db="EMBL/GenBank/DDBJ databases">
        <title>Acidophilic actinobacteria isolated from forest soil.</title>
        <authorList>
            <person name="Golinska P."/>
        </authorList>
    </citation>
    <scope>NUCLEOTIDE SEQUENCE [LARGE SCALE GENOMIC DNA]</scope>
    <source>
        <strain evidence="5 6">NL8</strain>
    </source>
</reference>
<name>A0ABS5KWL4_9ACTN</name>
<feature type="domain" description="HTH tetR-type" evidence="4">
    <location>
        <begin position="7"/>
        <end position="54"/>
    </location>
</feature>
<dbReference type="PANTHER" id="PTHR30055">
    <property type="entry name" value="HTH-TYPE TRANSCRIPTIONAL REGULATOR RUTR"/>
    <property type="match status" value="1"/>
</dbReference>
<dbReference type="InterPro" id="IPR009057">
    <property type="entry name" value="Homeodomain-like_sf"/>
</dbReference>
<evidence type="ECO:0000313" key="6">
    <source>
        <dbReference type="Proteomes" id="UP000730482"/>
    </source>
</evidence>
<evidence type="ECO:0000259" key="4">
    <source>
        <dbReference type="Pfam" id="PF00440"/>
    </source>
</evidence>
<proteinExistence type="predicted"/>
<gene>
    <name evidence="5" type="ORF">KGQ19_26115</name>
</gene>
<dbReference type="InterPro" id="IPR001647">
    <property type="entry name" value="HTH_TetR"/>
</dbReference>
<dbReference type="InterPro" id="IPR050109">
    <property type="entry name" value="HTH-type_TetR-like_transc_reg"/>
</dbReference>
<sequence>MSARIRILEAAERRFAEDGIEAVSLRQIAAESGQRNTSAVAYHFGTRAALVGALYEHRMTPINERRLEFLAAHPDPDVRTYVRALVEPLAETLTDAEKAGIPSWYLRFLAEAMRYPEYDPASVALERPEASSIRALISGLQRATRDLRLPPGVFAERMRLLALLVITSLADRERHPGTGVGTQTLVAAGAAILSDPQRHNLSDPQQHQE</sequence>
<protein>
    <submittedName>
        <fullName evidence="5">TetR/AcrR family transcriptional regulator</fullName>
    </submittedName>
</protein>
<evidence type="ECO:0000256" key="3">
    <source>
        <dbReference type="ARBA" id="ARBA00023163"/>
    </source>
</evidence>
<dbReference type="EMBL" id="JAAFYZ010000099">
    <property type="protein sequence ID" value="MBS2550350.1"/>
    <property type="molecule type" value="Genomic_DNA"/>
</dbReference>
<evidence type="ECO:0000313" key="5">
    <source>
        <dbReference type="EMBL" id="MBS2550350.1"/>
    </source>
</evidence>
<accession>A0ABS5KWL4</accession>
<dbReference type="SUPFAM" id="SSF46689">
    <property type="entry name" value="Homeodomain-like"/>
    <property type="match status" value="1"/>
</dbReference>
<dbReference type="Pfam" id="PF00440">
    <property type="entry name" value="TetR_N"/>
    <property type="match status" value="1"/>
</dbReference>